<proteinExistence type="inferred from homology"/>
<dbReference type="PANTHER" id="PTHR42849">
    <property type="entry name" value="N-ACETYLNEURAMINATE LYASE"/>
    <property type="match status" value="1"/>
</dbReference>
<feature type="active site" description="Schiff-base intermediate with substrate" evidence="3">
    <location>
        <position position="163"/>
    </location>
</feature>
<feature type="active site" description="Proton donor/acceptor" evidence="3">
    <location>
        <position position="135"/>
    </location>
</feature>
<dbReference type="GO" id="GO:0019262">
    <property type="term" value="P:N-acetylneuraminate catabolic process"/>
    <property type="evidence" value="ECO:0007669"/>
    <property type="project" value="TreeGrafter"/>
</dbReference>
<evidence type="ECO:0000256" key="1">
    <source>
        <dbReference type="ARBA" id="ARBA00023239"/>
    </source>
</evidence>
<dbReference type="RefSeq" id="WP_242649875.1">
    <property type="nucleotide sequence ID" value="NZ_FOZM01000002.1"/>
</dbReference>
<evidence type="ECO:0000256" key="2">
    <source>
        <dbReference type="PIRNR" id="PIRNR001365"/>
    </source>
</evidence>
<dbReference type="Pfam" id="PF00701">
    <property type="entry name" value="DHDPS"/>
    <property type="match status" value="1"/>
</dbReference>
<protein>
    <submittedName>
        <fullName evidence="5">4-hydroxy-tetrahydrodipicolinate synthase</fullName>
    </submittedName>
</protein>
<dbReference type="AlphaFoldDB" id="A0A1I6MUK0"/>
<comment type="similarity">
    <text evidence="2">Belongs to the DapA family.</text>
</comment>
<keyword evidence="1 2" id="KW-0456">Lyase</keyword>
<dbReference type="STRING" id="1123755.SAMN05444714_2163"/>
<dbReference type="PRINTS" id="PR00146">
    <property type="entry name" value="DHPICSNTHASE"/>
</dbReference>
<dbReference type="GO" id="GO:0005829">
    <property type="term" value="C:cytosol"/>
    <property type="evidence" value="ECO:0007669"/>
    <property type="project" value="TreeGrafter"/>
</dbReference>
<dbReference type="InterPro" id="IPR002220">
    <property type="entry name" value="DapA-like"/>
</dbReference>
<dbReference type="InterPro" id="IPR013785">
    <property type="entry name" value="Aldolase_TIM"/>
</dbReference>
<feature type="binding site" evidence="4">
    <location>
        <position position="48"/>
    </location>
    <ligand>
        <name>pyruvate</name>
        <dbReference type="ChEBI" id="CHEBI:15361"/>
    </ligand>
</feature>
<name>A0A1I6MUK0_9RHOB</name>
<dbReference type="PANTHER" id="PTHR42849:SF1">
    <property type="entry name" value="N-ACETYLNEURAMINATE LYASE"/>
    <property type="match status" value="1"/>
</dbReference>
<dbReference type="CDD" id="cd00408">
    <property type="entry name" value="DHDPS-like"/>
    <property type="match status" value="1"/>
</dbReference>
<evidence type="ECO:0000313" key="6">
    <source>
        <dbReference type="Proteomes" id="UP000198926"/>
    </source>
</evidence>
<dbReference type="PIRSF" id="PIRSF001365">
    <property type="entry name" value="DHDPS"/>
    <property type="match status" value="1"/>
</dbReference>
<evidence type="ECO:0000256" key="3">
    <source>
        <dbReference type="PIRSR" id="PIRSR001365-1"/>
    </source>
</evidence>
<organism evidence="5 6">
    <name type="scientific">Yoonia litorea</name>
    <dbReference type="NCBI Taxonomy" id="1123755"/>
    <lineage>
        <taxon>Bacteria</taxon>
        <taxon>Pseudomonadati</taxon>
        <taxon>Pseudomonadota</taxon>
        <taxon>Alphaproteobacteria</taxon>
        <taxon>Rhodobacterales</taxon>
        <taxon>Paracoccaceae</taxon>
        <taxon>Yoonia</taxon>
    </lineage>
</organism>
<keyword evidence="6" id="KW-1185">Reference proteome</keyword>
<reference evidence="5 6" key="1">
    <citation type="submission" date="2016-10" db="EMBL/GenBank/DDBJ databases">
        <authorList>
            <person name="de Groot N.N."/>
        </authorList>
    </citation>
    <scope>NUCLEOTIDE SEQUENCE [LARGE SCALE GENOMIC DNA]</scope>
    <source>
        <strain evidence="5 6">DSM 29433</strain>
    </source>
</reference>
<dbReference type="Proteomes" id="UP000198926">
    <property type="component" value="Unassembled WGS sequence"/>
</dbReference>
<dbReference type="Gene3D" id="3.20.20.70">
    <property type="entry name" value="Aldolase class I"/>
    <property type="match status" value="1"/>
</dbReference>
<evidence type="ECO:0000256" key="4">
    <source>
        <dbReference type="PIRSR" id="PIRSR001365-2"/>
    </source>
</evidence>
<dbReference type="GO" id="GO:0008747">
    <property type="term" value="F:N-acetylneuraminate lyase activity"/>
    <property type="evidence" value="ECO:0007669"/>
    <property type="project" value="TreeGrafter"/>
</dbReference>
<sequence length="299" mass="31826">MIAAFRGLSAFPITPCSDDGVVNEAALSAMIERISGAQVNSIGLLGSTGTYAYLDREQRRRAVAAAAKVKGTVPLIVGVGAMRTDSVVALASDAADQGADGLLLAPVSYTPLTDDEVFSLYHDVSTSTDLPICIYNNPSTTHFTFSTSLLERLAALKGIAAVKMPPPTQGDLAEDLGRLRRALPDDFVIGYSGDWVISDALLAGADAFYSALAGTLPHTFGTLAKAASAKDVEVVNGLNRKLAPIWDLCRRYGSLRLAYALNHRLGHTDAQLPRPLLPIDDKGMQKLDGWLTENQDLAR</sequence>
<evidence type="ECO:0000313" key="5">
    <source>
        <dbReference type="EMBL" id="SFS19375.1"/>
    </source>
</evidence>
<gene>
    <name evidence="5" type="ORF">SAMN05444714_2163</name>
</gene>
<dbReference type="SMART" id="SM01130">
    <property type="entry name" value="DHDPS"/>
    <property type="match status" value="1"/>
</dbReference>
<dbReference type="EMBL" id="FOZM01000002">
    <property type="protein sequence ID" value="SFS19375.1"/>
    <property type="molecule type" value="Genomic_DNA"/>
</dbReference>
<accession>A0A1I6MUK0</accession>
<dbReference type="SUPFAM" id="SSF51569">
    <property type="entry name" value="Aldolase"/>
    <property type="match status" value="1"/>
</dbReference>